<evidence type="ECO:0000313" key="3">
    <source>
        <dbReference type="EMBL" id="MEB3784456.1"/>
    </source>
</evidence>
<dbReference type="RefSeq" id="WP_060768017.1">
    <property type="nucleotide sequence ID" value="NZ_CAJFCM010000001.1"/>
</dbReference>
<dbReference type="InterPro" id="IPR051212">
    <property type="entry name" value="Type-I_RE_S_subunit"/>
</dbReference>
<keyword evidence="3" id="KW-0255">Endonuclease</keyword>
<dbReference type="SUPFAM" id="SSF116734">
    <property type="entry name" value="DNA methylase specificity domain"/>
    <property type="match status" value="2"/>
</dbReference>
<keyword evidence="3" id="KW-0540">Nuclease</keyword>
<evidence type="ECO:0000256" key="2">
    <source>
        <dbReference type="ARBA" id="ARBA00023125"/>
    </source>
</evidence>
<keyword evidence="2" id="KW-0238">DNA-binding</keyword>
<dbReference type="Gene3D" id="1.10.287.1120">
    <property type="entry name" value="Bipartite methylase S protein"/>
    <property type="match status" value="1"/>
</dbReference>
<dbReference type="Proteomes" id="UP001336015">
    <property type="component" value="Unassembled WGS sequence"/>
</dbReference>
<reference evidence="3 4" key="1">
    <citation type="journal article" date="2023" name="Int J Dairy Technol">
        <title>Genome based analysis of Pseudomonas paracarnis RQ057, a strain responsible for blue discoloration spoilage in processed cheese.</title>
        <authorList>
            <person name="Rodrigues Rd.S."/>
            <person name="Machado S.G."/>
            <person name="de Carvalho A.F."/>
            <person name="Nero L.A."/>
        </authorList>
    </citation>
    <scope>NUCLEOTIDE SEQUENCE [LARGE SCALE GENOMIC DNA]</scope>
    <source>
        <strain evidence="3 4">RQ057</strain>
    </source>
</reference>
<dbReference type="PANTHER" id="PTHR43140:SF1">
    <property type="entry name" value="TYPE I RESTRICTION ENZYME ECOKI SPECIFICITY SUBUNIT"/>
    <property type="match status" value="1"/>
</dbReference>
<organism evidence="3 4">
    <name type="scientific">Pseudomonas paracarnis</name>
    <dbReference type="NCBI Taxonomy" id="2750625"/>
    <lineage>
        <taxon>Bacteria</taxon>
        <taxon>Pseudomonadati</taxon>
        <taxon>Pseudomonadota</taxon>
        <taxon>Gammaproteobacteria</taxon>
        <taxon>Pseudomonadales</taxon>
        <taxon>Pseudomonadaceae</taxon>
        <taxon>Pseudomonas</taxon>
    </lineage>
</organism>
<dbReference type="PANTHER" id="PTHR43140">
    <property type="entry name" value="TYPE-1 RESTRICTION ENZYME ECOKI SPECIFICITY PROTEIN"/>
    <property type="match status" value="1"/>
</dbReference>
<keyword evidence="1" id="KW-0680">Restriction system</keyword>
<evidence type="ECO:0000256" key="1">
    <source>
        <dbReference type="ARBA" id="ARBA00022747"/>
    </source>
</evidence>
<comment type="caution">
    <text evidence="3">The sequence shown here is derived from an EMBL/GenBank/DDBJ whole genome shotgun (WGS) entry which is preliminary data.</text>
</comment>
<evidence type="ECO:0000313" key="4">
    <source>
        <dbReference type="Proteomes" id="UP001336015"/>
    </source>
</evidence>
<proteinExistence type="predicted"/>
<keyword evidence="4" id="KW-1185">Reference proteome</keyword>
<protein>
    <submittedName>
        <fullName evidence="3">Restriction endonuclease subunit S</fullName>
    </submittedName>
</protein>
<keyword evidence="3" id="KW-0378">Hydrolase</keyword>
<gene>
    <name evidence="3" type="ORF">LLW09_18170</name>
</gene>
<accession>A0ABU6BXG5</accession>
<dbReference type="GO" id="GO:0004519">
    <property type="term" value="F:endonuclease activity"/>
    <property type="evidence" value="ECO:0007669"/>
    <property type="project" value="UniProtKB-KW"/>
</dbReference>
<sequence length="463" mass="51680">MSFPAYPAYKESDVEWLGEVPEHWILTPLKHLALLNPRKSGYEGAIEQLCSFVPMEKLKTGAVQLDEERPIEEVIGGYTYFEDGDVLQAKVTPCFENKNIAIAKGLTNGIGFGSSEINVLRPYQGVNTEYLYYRVQENSYMDFCTSSMMGAGGLKRVPTDVINNFKVATPEIFEQTHIARFLDHETARIDVLFEEQQRLIELLKEKRRAVISHAVTKGLDPMVPMKDSGIEWLGEVPAHWVVCATRRVIRFIEQGWSPECESYPAEEDGWGVLKAGCVNRGIFDSSENKTLPSTLKPIPEYEVRAGDILMSRASGSPELVGSTALLGPVRERLMLSDKIFRVHLEEKISSQFFVWVMNAQFMRSQIEQALSGGNGLANNLPQSSLLAFWLAIPPEQEQGAIAELINEQIGRIDELIAEGELAVELLQERRSALVSAAVTGKIDVRGWQPPTSVPTPKLVQEVV</sequence>
<dbReference type="EMBL" id="JAJGWQ010000012">
    <property type="protein sequence ID" value="MEB3784456.1"/>
    <property type="molecule type" value="Genomic_DNA"/>
</dbReference>
<dbReference type="Gene3D" id="3.90.220.20">
    <property type="entry name" value="DNA methylase specificity domains"/>
    <property type="match status" value="2"/>
</dbReference>
<dbReference type="InterPro" id="IPR044946">
    <property type="entry name" value="Restrct_endonuc_typeI_TRD_sf"/>
</dbReference>
<name>A0ABU6BXG5_9PSED</name>
<dbReference type="CDD" id="cd17260">
    <property type="entry name" value="RMtype1_S_EcoEI-TRD1-CR1_like"/>
    <property type="match status" value="1"/>
</dbReference>